<dbReference type="SUPFAM" id="SSF48576">
    <property type="entry name" value="Terpenoid synthases"/>
    <property type="match status" value="1"/>
</dbReference>
<comment type="caution">
    <text evidence="3">The sequence shown here is derived from an EMBL/GenBank/DDBJ whole genome shotgun (WGS) entry which is preliminary data.</text>
</comment>
<evidence type="ECO:0000313" key="3">
    <source>
        <dbReference type="EMBL" id="PRY40660.1"/>
    </source>
</evidence>
<dbReference type="Pfam" id="PF19086">
    <property type="entry name" value="Terpene_syn_C_2"/>
    <property type="match status" value="1"/>
</dbReference>
<proteinExistence type="inferred from homology"/>
<comment type="similarity">
    <text evidence="2">Belongs to the terpene synthase family.</text>
</comment>
<dbReference type="GO" id="GO:0010333">
    <property type="term" value="F:terpene synthase activity"/>
    <property type="evidence" value="ECO:0007669"/>
    <property type="project" value="InterPro"/>
</dbReference>
<protein>
    <recommendedName>
        <fullName evidence="2">Terpene synthase</fullName>
        <ecNumber evidence="2">4.2.3.-</ecNumber>
    </recommendedName>
</protein>
<dbReference type="Gene3D" id="1.10.600.10">
    <property type="entry name" value="Farnesyl Diphosphate Synthase"/>
    <property type="match status" value="1"/>
</dbReference>
<dbReference type="PANTHER" id="PTHR35201:SF4">
    <property type="entry name" value="BETA-PINACENE SYNTHASE-RELATED"/>
    <property type="match status" value="1"/>
</dbReference>
<dbReference type="GO" id="GO:0046872">
    <property type="term" value="F:metal ion binding"/>
    <property type="evidence" value="ECO:0007669"/>
    <property type="project" value="UniProtKB-KW"/>
</dbReference>
<accession>A0A2T0T4R3</accession>
<dbReference type="InterPro" id="IPR034686">
    <property type="entry name" value="Terpene_cyclase-like_2"/>
</dbReference>
<dbReference type="EC" id="4.2.3.-" evidence="2"/>
<dbReference type="PANTHER" id="PTHR35201">
    <property type="entry name" value="TERPENE SYNTHASE"/>
    <property type="match status" value="1"/>
</dbReference>
<evidence type="ECO:0000256" key="2">
    <source>
        <dbReference type="RuleBase" id="RU366034"/>
    </source>
</evidence>
<evidence type="ECO:0000313" key="4">
    <source>
        <dbReference type="Proteomes" id="UP000239494"/>
    </source>
</evidence>
<dbReference type="InterPro" id="IPR008949">
    <property type="entry name" value="Isoprenoid_synthase_dom_sf"/>
</dbReference>
<keyword evidence="1 2" id="KW-0456">Lyase</keyword>
<comment type="cofactor">
    <cofactor evidence="2">
        <name>Mg(2+)</name>
        <dbReference type="ChEBI" id="CHEBI:18420"/>
    </cofactor>
</comment>
<keyword evidence="2" id="KW-0479">Metal-binding</keyword>
<organism evidence="3 4">
    <name type="scientific">Umezawaea tangerina</name>
    <dbReference type="NCBI Taxonomy" id="84725"/>
    <lineage>
        <taxon>Bacteria</taxon>
        <taxon>Bacillati</taxon>
        <taxon>Actinomycetota</taxon>
        <taxon>Actinomycetes</taxon>
        <taxon>Pseudonocardiales</taxon>
        <taxon>Pseudonocardiaceae</taxon>
        <taxon>Umezawaea</taxon>
    </lineage>
</organism>
<dbReference type="EMBL" id="PVTF01000006">
    <property type="protein sequence ID" value="PRY40660.1"/>
    <property type="molecule type" value="Genomic_DNA"/>
</dbReference>
<dbReference type="RefSeq" id="WP_146174869.1">
    <property type="nucleotide sequence ID" value="NZ_PVTF01000006.1"/>
</dbReference>
<keyword evidence="4" id="KW-1185">Reference proteome</keyword>
<name>A0A2T0T4R3_9PSEU</name>
<reference evidence="3 4" key="1">
    <citation type="submission" date="2018-03" db="EMBL/GenBank/DDBJ databases">
        <title>Genomic Encyclopedia of Archaeal and Bacterial Type Strains, Phase II (KMG-II): from individual species to whole genera.</title>
        <authorList>
            <person name="Goeker M."/>
        </authorList>
    </citation>
    <scope>NUCLEOTIDE SEQUENCE [LARGE SCALE GENOMIC DNA]</scope>
    <source>
        <strain evidence="3 4">DSM 44720</strain>
    </source>
</reference>
<keyword evidence="2" id="KW-0460">Magnesium</keyword>
<dbReference type="AlphaFoldDB" id="A0A2T0T4R3"/>
<sequence length="319" mass="34493">MSVGAFTLSGLDVPGSRAEISPPFVLCAFDTESNAVDGLVTDHSVGWAVSVGLLPPHAMNEAAGKELGHLVGYGYPRADYEQLRLMGDWALFAALLHEDGVSDQDLALLLAVLRDEPVPPGDPRVGAMADLRARLLALGGPEWVDGFAAEVGRMFDAISRSALDDHLGAVPTPEAHAEVCELTVGLHPMFHFAGPVDGVDLPRPVREHSALRELAATACRIVGYARDLYTHRAEIARGGVHNLVLVTMRAQSVVLDQAVDRAVEIHDEEVRDFTRKAAELPSFGPPVDEQVRGYVALLRRWVGGHRKWAEYTGSYRESG</sequence>
<evidence type="ECO:0000256" key="1">
    <source>
        <dbReference type="ARBA" id="ARBA00023239"/>
    </source>
</evidence>
<dbReference type="Proteomes" id="UP000239494">
    <property type="component" value="Unassembled WGS sequence"/>
</dbReference>
<gene>
    <name evidence="3" type="ORF">CLV43_106401</name>
</gene>
<dbReference type="OrthoDB" id="2989600at2"/>